<keyword evidence="3" id="KW-1185">Reference proteome</keyword>
<reference evidence="2 3" key="1">
    <citation type="submission" date="2023-02" db="EMBL/GenBank/DDBJ databases">
        <title>LHISI_Scaffold_Assembly.</title>
        <authorList>
            <person name="Stuart O.P."/>
            <person name="Cleave R."/>
            <person name="Magrath M.J.L."/>
            <person name="Mikheyev A.S."/>
        </authorList>
    </citation>
    <scope>NUCLEOTIDE SEQUENCE [LARGE SCALE GENOMIC DNA]</scope>
    <source>
        <strain evidence="2">Daus_M_001</strain>
        <tissue evidence="2">Leg muscle</tissue>
    </source>
</reference>
<evidence type="ECO:0000256" key="1">
    <source>
        <dbReference type="SAM" id="MobiDB-lite"/>
    </source>
</evidence>
<comment type="caution">
    <text evidence="2">The sequence shown here is derived from an EMBL/GenBank/DDBJ whole genome shotgun (WGS) entry which is preliminary data.</text>
</comment>
<dbReference type="EMBL" id="JARBHB010000001">
    <property type="protein sequence ID" value="KAJ8897842.1"/>
    <property type="molecule type" value="Genomic_DNA"/>
</dbReference>
<dbReference type="Proteomes" id="UP001159363">
    <property type="component" value="Chromosome 1"/>
</dbReference>
<name>A0ABQ9IMF1_9NEOP</name>
<organism evidence="2 3">
    <name type="scientific">Dryococelus australis</name>
    <dbReference type="NCBI Taxonomy" id="614101"/>
    <lineage>
        <taxon>Eukaryota</taxon>
        <taxon>Metazoa</taxon>
        <taxon>Ecdysozoa</taxon>
        <taxon>Arthropoda</taxon>
        <taxon>Hexapoda</taxon>
        <taxon>Insecta</taxon>
        <taxon>Pterygota</taxon>
        <taxon>Neoptera</taxon>
        <taxon>Polyneoptera</taxon>
        <taxon>Phasmatodea</taxon>
        <taxon>Verophasmatodea</taxon>
        <taxon>Anareolatae</taxon>
        <taxon>Phasmatidae</taxon>
        <taxon>Eurycanthinae</taxon>
        <taxon>Dryococelus</taxon>
    </lineage>
</organism>
<evidence type="ECO:0000313" key="3">
    <source>
        <dbReference type="Proteomes" id="UP001159363"/>
    </source>
</evidence>
<accession>A0ABQ9IMF1</accession>
<protein>
    <submittedName>
        <fullName evidence="2">Uncharacterized protein</fullName>
    </submittedName>
</protein>
<evidence type="ECO:0000313" key="2">
    <source>
        <dbReference type="EMBL" id="KAJ8897842.1"/>
    </source>
</evidence>
<gene>
    <name evidence="2" type="ORF">PR048_003195</name>
</gene>
<proteinExistence type="predicted"/>
<feature type="compositionally biased region" description="Polar residues" evidence="1">
    <location>
        <begin position="358"/>
        <end position="373"/>
    </location>
</feature>
<sequence>MAKQLSIKLAETVPGIALYWIFVNDCQKRESSIVRLPRRLEEEGGGKGTAPSRINHAARLPGFGGRGAGRAASCDHDVLEGSGRKEDIRRPPGAGMSLYPTFLIRHLCVSPIDVGGRSSHSPSTSIIKLLQYIESTRDNYSCDLKEVTKAATPAPKPSRRHFCLEFHVLPCVLILVVGRRQYFIPPIPSCHLSRHVPRSQINTLLDDAEPLAHCPPPPPHFGENEIDHSGITPEFSQLENAADVAVVAWFSCGASCYTRLYPVVALHTFTLISSHSFVPDDWGILVGLTSRAAGFFSPVDLISRIFERDKACENLYVFKDIFDAGCVRQCSERIYGNNYHVLASSSAASFVQSISVDETSQENSKSTGRQQGAGSEMEVRDRQALRAAVAEQIACSPSTKAIRVQSSVGSLRIFAYGNRSGRCRWSAGFPGDLPFPPLLHSSAALYSPQSPSSDLKTSMQGPRKERTSLLVVLGANLWRRKEHYHTNERLTPIRDGVVSIARTSNQRLWEKQETIPEDGESREFNIVFVCFRDNFPKFLPEVFINWEEFQLEKYIPKCRRGSKPFRALCKTIRTQTLFARIFCCRSSDGARLIARNLRFESAGAGIHEKSEEGGVVSRGAMGEHLALTSAYMFRRLNVIVRLLAGRGSLWIAHGIAECLVLSTAENGKVAVYSKECWSHLFYYELFDRFTYRVVCIFIQPTFVKAVHDKVSTLEMDLRKKSLLLPAYI</sequence>
<feature type="region of interest" description="Disordered" evidence="1">
    <location>
        <begin position="358"/>
        <end position="381"/>
    </location>
</feature>